<dbReference type="AlphaFoldDB" id="A0A7J7SLS8"/>
<dbReference type="PANTHER" id="PTHR24399">
    <property type="entry name" value="ZINC FINGER AND BTB DOMAIN-CONTAINING"/>
    <property type="match status" value="1"/>
</dbReference>
<evidence type="ECO:0000256" key="7">
    <source>
        <dbReference type="ARBA" id="ARBA00022833"/>
    </source>
</evidence>
<keyword evidence="8" id="KW-0805">Transcription regulation</keyword>
<dbReference type="PANTHER" id="PTHR24399:SF54">
    <property type="entry name" value="GASTRULA ZINC FINGER PROTEIN XLCGF26.1-LIKE-RELATED"/>
    <property type="match status" value="1"/>
</dbReference>
<comment type="subcellular location">
    <subcellularLocation>
        <location evidence="2">Nucleus</location>
    </subcellularLocation>
</comment>
<evidence type="ECO:0000256" key="3">
    <source>
        <dbReference type="ARBA" id="ARBA00006991"/>
    </source>
</evidence>
<dbReference type="GO" id="GO:0001817">
    <property type="term" value="P:regulation of cytokine production"/>
    <property type="evidence" value="ECO:0007669"/>
    <property type="project" value="TreeGrafter"/>
</dbReference>
<dbReference type="CDD" id="cd07765">
    <property type="entry name" value="KRAB_A-box"/>
    <property type="match status" value="1"/>
</dbReference>
<feature type="domain" description="C2H2-type" evidence="13">
    <location>
        <begin position="272"/>
        <end position="299"/>
    </location>
</feature>
<keyword evidence="5" id="KW-0677">Repeat</keyword>
<protein>
    <submittedName>
        <fullName evidence="15">Zinc finger protein 211</fullName>
    </submittedName>
</protein>
<feature type="domain" description="C2H2-type" evidence="13">
    <location>
        <begin position="244"/>
        <end position="271"/>
    </location>
</feature>
<evidence type="ECO:0000256" key="2">
    <source>
        <dbReference type="ARBA" id="ARBA00004123"/>
    </source>
</evidence>
<dbReference type="InterPro" id="IPR013087">
    <property type="entry name" value="Znf_C2H2_type"/>
</dbReference>
<evidence type="ECO:0000313" key="15">
    <source>
        <dbReference type="EMBL" id="KAF6289412.1"/>
    </source>
</evidence>
<keyword evidence="6 12" id="KW-0863">Zinc-finger</keyword>
<dbReference type="FunFam" id="3.30.160.60:FF:000135">
    <property type="entry name" value="Zinc finger protein 358"/>
    <property type="match status" value="2"/>
</dbReference>
<evidence type="ECO:0000259" key="14">
    <source>
        <dbReference type="PROSITE" id="PS50805"/>
    </source>
</evidence>
<dbReference type="FunFam" id="3.30.160.60:FF:000944">
    <property type="entry name" value="zinc finger protein 232 isoform X1"/>
    <property type="match status" value="1"/>
</dbReference>
<dbReference type="Gene3D" id="6.10.140.140">
    <property type="match status" value="1"/>
</dbReference>
<feature type="domain" description="C2H2-type" evidence="13">
    <location>
        <begin position="300"/>
        <end position="327"/>
    </location>
</feature>
<feature type="domain" description="C2H2-type" evidence="13">
    <location>
        <begin position="166"/>
        <end position="193"/>
    </location>
</feature>
<dbReference type="FunFam" id="3.30.160.60:FF:000281">
    <property type="entry name" value="Zinc finger protein 558 isoform X1"/>
    <property type="match status" value="1"/>
</dbReference>
<evidence type="ECO:0000259" key="13">
    <source>
        <dbReference type="PROSITE" id="PS50157"/>
    </source>
</evidence>
<dbReference type="Gene3D" id="3.30.160.60">
    <property type="entry name" value="Classic Zinc Finger"/>
    <property type="match status" value="9"/>
</dbReference>
<evidence type="ECO:0000313" key="16">
    <source>
        <dbReference type="Proteomes" id="UP000585614"/>
    </source>
</evidence>
<feature type="domain" description="C2H2-type" evidence="13">
    <location>
        <begin position="356"/>
        <end position="383"/>
    </location>
</feature>
<gene>
    <name evidence="15" type="ORF">mRhiFer1_018731</name>
</gene>
<evidence type="ECO:0000256" key="1">
    <source>
        <dbReference type="ARBA" id="ARBA00003767"/>
    </source>
</evidence>
<dbReference type="GO" id="GO:0001227">
    <property type="term" value="F:DNA-binding transcription repressor activity, RNA polymerase II-specific"/>
    <property type="evidence" value="ECO:0007669"/>
    <property type="project" value="TreeGrafter"/>
</dbReference>
<dbReference type="FunFam" id="3.30.160.60:FF:000098">
    <property type="entry name" value="Zinc finger protein 614"/>
    <property type="match status" value="2"/>
</dbReference>
<keyword evidence="11" id="KW-0539">Nucleus</keyword>
<dbReference type="Pfam" id="PF01352">
    <property type="entry name" value="KRAB"/>
    <property type="match status" value="1"/>
</dbReference>
<dbReference type="PROSITE" id="PS50157">
    <property type="entry name" value="ZINC_FINGER_C2H2_2"/>
    <property type="match status" value="10"/>
</dbReference>
<dbReference type="EMBL" id="JACAGC010000022">
    <property type="protein sequence ID" value="KAF6289412.1"/>
    <property type="molecule type" value="Genomic_DNA"/>
</dbReference>
<evidence type="ECO:0000256" key="10">
    <source>
        <dbReference type="ARBA" id="ARBA00023163"/>
    </source>
</evidence>
<dbReference type="FunFam" id="3.30.160.60:FF:002343">
    <property type="entry name" value="Zinc finger protein 33A"/>
    <property type="match status" value="1"/>
</dbReference>
<evidence type="ECO:0000256" key="8">
    <source>
        <dbReference type="ARBA" id="ARBA00023015"/>
    </source>
</evidence>
<dbReference type="SUPFAM" id="SSF57667">
    <property type="entry name" value="beta-beta-alpha zinc fingers"/>
    <property type="match status" value="5"/>
</dbReference>
<dbReference type="PROSITE" id="PS50805">
    <property type="entry name" value="KRAB"/>
    <property type="match status" value="1"/>
</dbReference>
<evidence type="ECO:0000256" key="6">
    <source>
        <dbReference type="ARBA" id="ARBA00022771"/>
    </source>
</evidence>
<evidence type="ECO:0000256" key="9">
    <source>
        <dbReference type="ARBA" id="ARBA00023125"/>
    </source>
</evidence>
<dbReference type="InterPro" id="IPR036236">
    <property type="entry name" value="Znf_C2H2_sf"/>
</dbReference>
<feature type="domain" description="C2H2-type" evidence="13">
    <location>
        <begin position="328"/>
        <end position="355"/>
    </location>
</feature>
<dbReference type="PROSITE" id="PS00028">
    <property type="entry name" value="ZINC_FINGER_C2H2_1"/>
    <property type="match status" value="9"/>
</dbReference>
<feature type="domain" description="KRAB" evidence="14">
    <location>
        <begin position="14"/>
        <end position="87"/>
    </location>
</feature>
<dbReference type="GO" id="GO:0002682">
    <property type="term" value="P:regulation of immune system process"/>
    <property type="evidence" value="ECO:0007669"/>
    <property type="project" value="TreeGrafter"/>
</dbReference>
<dbReference type="InterPro" id="IPR036051">
    <property type="entry name" value="KRAB_dom_sf"/>
</dbReference>
<dbReference type="Pfam" id="PF00096">
    <property type="entry name" value="zf-C2H2"/>
    <property type="match status" value="9"/>
</dbReference>
<dbReference type="GO" id="GO:0008270">
    <property type="term" value="F:zinc ion binding"/>
    <property type="evidence" value="ECO:0007669"/>
    <property type="project" value="UniProtKB-KW"/>
</dbReference>
<evidence type="ECO:0000256" key="11">
    <source>
        <dbReference type="ARBA" id="ARBA00023242"/>
    </source>
</evidence>
<sequence>MAAAALRGPAQGCVTFEDVALYFSWEEWDLLDEAQRCLYHDVMLENFVLTSSLSCWSEVEGEETLSEQSISVEQASQIRTLKAGLSPQKAQPFEMCGPILRDISCLAEHQGTYLRQKMYTCEKRFYFTANLQQYQGQHIREIPFRSSVDRALLSKSCIVYVSRKPFACGEIGKNFLASLGFLHQQVTHTGEKPNNRSLILGRNHTEAVFHSEKSHHNWGEFKKAFSSTDVHAQNQRVLTQEGLYECSKCGKACTRRCNLIQHQKVHTGERPFECSECGKFFTYYSSFIIHRRIHTGERPYECNECGKSFSQSYSLNSHRKVHTGEKPYECRECGKSFSQRSNLIQHQRVHTGERPYECSDCGKSFSQNFSLIYHRRVHTGERPHQCSECGKSFSRSSSLIHHKRLHTGERPYECSKCGKSFKQSSSFSSHRKVHTGERPYECGECGKSFSHSSNLKNHWRVHTGERPIECSECGKSFSCKSNLVKHLRLHNGERA</sequence>
<evidence type="ECO:0000256" key="4">
    <source>
        <dbReference type="ARBA" id="ARBA00022723"/>
    </source>
</evidence>
<dbReference type="FunFam" id="3.30.160.60:FF:000053">
    <property type="entry name" value="zinc finger protein 182 isoform X1"/>
    <property type="match status" value="1"/>
</dbReference>
<dbReference type="SMART" id="SM00355">
    <property type="entry name" value="ZnF_C2H2"/>
    <property type="match status" value="9"/>
</dbReference>
<comment type="function">
    <text evidence="1">May be involved in transcriptional regulation.</text>
</comment>
<dbReference type="FunFam" id="3.30.160.60:FF:000127">
    <property type="entry name" value="Zinc finger protein 354C"/>
    <property type="match status" value="1"/>
</dbReference>
<name>A0A7J7SLS8_RHIFE</name>
<feature type="domain" description="C2H2-type" evidence="13">
    <location>
        <begin position="468"/>
        <end position="495"/>
    </location>
</feature>
<proteinExistence type="inferred from homology"/>
<reference evidence="15 16" key="1">
    <citation type="journal article" date="2020" name="Nature">
        <title>Six reference-quality genomes reveal evolution of bat adaptations.</title>
        <authorList>
            <person name="Jebb D."/>
            <person name="Huang Z."/>
            <person name="Pippel M."/>
            <person name="Hughes G.M."/>
            <person name="Lavrichenko K."/>
            <person name="Devanna P."/>
            <person name="Winkler S."/>
            <person name="Jermiin L.S."/>
            <person name="Skirmuntt E.C."/>
            <person name="Katzourakis A."/>
            <person name="Burkitt-Gray L."/>
            <person name="Ray D.A."/>
            <person name="Sullivan K.A.M."/>
            <person name="Roscito J.G."/>
            <person name="Kirilenko B.M."/>
            <person name="Davalos L.M."/>
            <person name="Corthals A.P."/>
            <person name="Power M.L."/>
            <person name="Jones G."/>
            <person name="Ransome R.D."/>
            <person name="Dechmann D.K.N."/>
            <person name="Locatelli A.G."/>
            <person name="Puechmaille S.J."/>
            <person name="Fedrigo O."/>
            <person name="Jarvis E.D."/>
            <person name="Hiller M."/>
            <person name="Vernes S.C."/>
            <person name="Myers E.W."/>
            <person name="Teeling E.C."/>
        </authorList>
    </citation>
    <scope>NUCLEOTIDE SEQUENCE [LARGE SCALE GENOMIC DNA]</scope>
    <source>
        <strain evidence="15">MRhiFer1</strain>
        <tissue evidence="15">Lung</tissue>
    </source>
</reference>
<comment type="similarity">
    <text evidence="3">Belongs to the krueppel C2H2-type zinc-finger protein family.</text>
</comment>
<dbReference type="GO" id="GO:0005654">
    <property type="term" value="C:nucleoplasm"/>
    <property type="evidence" value="ECO:0007669"/>
    <property type="project" value="TreeGrafter"/>
</dbReference>
<keyword evidence="9" id="KW-0238">DNA-binding</keyword>
<evidence type="ECO:0000256" key="12">
    <source>
        <dbReference type="PROSITE-ProRule" id="PRU00042"/>
    </source>
</evidence>
<feature type="domain" description="C2H2-type" evidence="13">
    <location>
        <begin position="412"/>
        <end position="439"/>
    </location>
</feature>
<feature type="domain" description="C2H2-type" evidence="13">
    <location>
        <begin position="384"/>
        <end position="411"/>
    </location>
</feature>
<feature type="domain" description="C2H2-type" evidence="13">
    <location>
        <begin position="440"/>
        <end position="467"/>
    </location>
</feature>
<dbReference type="InterPro" id="IPR001909">
    <property type="entry name" value="KRAB"/>
</dbReference>
<keyword evidence="4" id="KW-0479">Metal-binding</keyword>
<evidence type="ECO:0000256" key="5">
    <source>
        <dbReference type="ARBA" id="ARBA00022737"/>
    </source>
</evidence>
<dbReference type="SUPFAM" id="SSF109640">
    <property type="entry name" value="KRAB domain (Kruppel-associated box)"/>
    <property type="match status" value="1"/>
</dbReference>
<dbReference type="GO" id="GO:0000978">
    <property type="term" value="F:RNA polymerase II cis-regulatory region sequence-specific DNA binding"/>
    <property type="evidence" value="ECO:0007669"/>
    <property type="project" value="TreeGrafter"/>
</dbReference>
<comment type="caution">
    <text evidence="15">The sequence shown here is derived from an EMBL/GenBank/DDBJ whole genome shotgun (WGS) entry which is preliminary data.</text>
</comment>
<accession>A0A7J7SLS8</accession>
<keyword evidence="10" id="KW-0804">Transcription</keyword>
<keyword evidence="7" id="KW-0862">Zinc</keyword>
<dbReference type="Proteomes" id="UP000585614">
    <property type="component" value="Unassembled WGS sequence"/>
</dbReference>
<organism evidence="15 16">
    <name type="scientific">Rhinolophus ferrumequinum</name>
    <name type="common">Greater horseshoe bat</name>
    <dbReference type="NCBI Taxonomy" id="59479"/>
    <lineage>
        <taxon>Eukaryota</taxon>
        <taxon>Metazoa</taxon>
        <taxon>Chordata</taxon>
        <taxon>Craniata</taxon>
        <taxon>Vertebrata</taxon>
        <taxon>Euteleostomi</taxon>
        <taxon>Mammalia</taxon>
        <taxon>Eutheria</taxon>
        <taxon>Laurasiatheria</taxon>
        <taxon>Chiroptera</taxon>
        <taxon>Yinpterochiroptera</taxon>
        <taxon>Rhinolophoidea</taxon>
        <taxon>Rhinolophidae</taxon>
        <taxon>Rhinolophinae</taxon>
        <taxon>Rhinolophus</taxon>
    </lineage>
</organism>
<dbReference type="SMART" id="SM00349">
    <property type="entry name" value="KRAB"/>
    <property type="match status" value="1"/>
</dbReference>